<proteinExistence type="predicted"/>
<comment type="caution">
    <text evidence="1">The sequence shown here is derived from an EMBL/GenBank/DDBJ whole genome shotgun (WGS) entry which is preliminary data.</text>
</comment>
<keyword evidence="1" id="KW-0645">Protease</keyword>
<reference evidence="1 2" key="1">
    <citation type="submission" date="2023-07" db="EMBL/GenBank/DDBJ databases">
        <title>Sequencing the genomes of 1000 actinobacteria strains.</title>
        <authorList>
            <person name="Klenk H.-P."/>
        </authorList>
    </citation>
    <scope>NUCLEOTIDE SEQUENCE [LARGE SCALE GENOMIC DNA]</scope>
    <source>
        <strain evidence="1 2">DSM 43749</strain>
    </source>
</reference>
<name>A0ABU1PLX9_9PSEU</name>
<evidence type="ECO:0000313" key="2">
    <source>
        <dbReference type="Proteomes" id="UP001268819"/>
    </source>
</evidence>
<gene>
    <name evidence="1" type="ORF">J2S66_000048</name>
</gene>
<dbReference type="PROSITE" id="PS51365">
    <property type="entry name" value="RENAL_DIPEPTIDASE_2"/>
    <property type="match status" value="1"/>
</dbReference>
<dbReference type="GO" id="GO:0016805">
    <property type="term" value="F:dipeptidase activity"/>
    <property type="evidence" value="ECO:0007669"/>
    <property type="project" value="UniProtKB-KW"/>
</dbReference>
<dbReference type="Proteomes" id="UP001268819">
    <property type="component" value="Unassembled WGS sequence"/>
</dbReference>
<dbReference type="EMBL" id="JAVDSG010000001">
    <property type="protein sequence ID" value="MDR6591664.1"/>
    <property type="molecule type" value="Genomic_DNA"/>
</dbReference>
<dbReference type="PANTHER" id="PTHR10443:SF12">
    <property type="entry name" value="DIPEPTIDASE"/>
    <property type="match status" value="1"/>
</dbReference>
<keyword evidence="1" id="KW-0224">Dipeptidase</keyword>
<dbReference type="Gene3D" id="3.20.20.140">
    <property type="entry name" value="Metal-dependent hydrolases"/>
    <property type="match status" value="1"/>
</dbReference>
<organism evidence="1 2">
    <name type="scientific">Saccharothrix longispora</name>
    <dbReference type="NCBI Taxonomy" id="33920"/>
    <lineage>
        <taxon>Bacteria</taxon>
        <taxon>Bacillati</taxon>
        <taxon>Actinomycetota</taxon>
        <taxon>Actinomycetes</taxon>
        <taxon>Pseudonocardiales</taxon>
        <taxon>Pseudonocardiaceae</taxon>
        <taxon>Saccharothrix</taxon>
    </lineage>
</organism>
<dbReference type="Pfam" id="PF01244">
    <property type="entry name" value="Peptidase_M19"/>
    <property type="match status" value="1"/>
</dbReference>
<accession>A0ABU1PLX9</accession>
<keyword evidence="1" id="KW-0378">Hydrolase</keyword>
<evidence type="ECO:0000313" key="1">
    <source>
        <dbReference type="EMBL" id="MDR6591664.1"/>
    </source>
</evidence>
<sequence length="385" mass="42037">MSRTTSRGRAEELLARVPLVDGHNDLPWALRDLVDGGQFGEKSTAGHPAASASVVDLTTRQPALQTDLVRAREGRLGMQFWSVWIPCKLAGDAAVTAVLEQVELVHDLAARYPEHLRIARTADEAERAFEDGRIASLIGAEGGHSINGSLGVLRALRRLGVRYMTLTHNENTPWADSATDEAVHGGLTGFGREVVREMNRIGMLVDLSHVAATTMRDALDVSAKPVVFSHSSCRAVADHPRNVPDDVLERLAGNGGVCMVTFVPHFVSQPYVEWDARLKEAMTAAGENHNDLDARHRFADTWPEPTPRVTMDDVLAHLDHAREVAGIDHIGLGGDYDGTRQLPEGMEDVACYPDLFAALLDRGWSEDDCAKLAGRNALRVLRDND</sequence>
<dbReference type="PANTHER" id="PTHR10443">
    <property type="entry name" value="MICROSOMAL DIPEPTIDASE"/>
    <property type="match status" value="1"/>
</dbReference>
<dbReference type="EC" id="3.4.13.19" evidence="1"/>
<dbReference type="InterPro" id="IPR008257">
    <property type="entry name" value="Pept_M19"/>
</dbReference>
<dbReference type="CDD" id="cd01301">
    <property type="entry name" value="rDP_like"/>
    <property type="match status" value="1"/>
</dbReference>
<keyword evidence="2" id="KW-1185">Reference proteome</keyword>
<dbReference type="InterPro" id="IPR032466">
    <property type="entry name" value="Metal_Hydrolase"/>
</dbReference>
<dbReference type="SUPFAM" id="SSF51556">
    <property type="entry name" value="Metallo-dependent hydrolases"/>
    <property type="match status" value="1"/>
</dbReference>
<protein>
    <submittedName>
        <fullName evidence="1">Membrane dipeptidase</fullName>
        <ecNumber evidence="1">3.4.13.19</ecNumber>
    </submittedName>
</protein>
<dbReference type="RefSeq" id="WP_310302104.1">
    <property type="nucleotide sequence ID" value="NZ_BAAAXB010000001.1"/>
</dbReference>